<feature type="compositionally biased region" description="Basic and acidic residues" evidence="1">
    <location>
        <begin position="38"/>
        <end position="58"/>
    </location>
</feature>
<organism evidence="2 3">
    <name type="scientific">Sphingobacterium thalpophilum</name>
    <dbReference type="NCBI Taxonomy" id="259"/>
    <lineage>
        <taxon>Bacteria</taxon>
        <taxon>Pseudomonadati</taxon>
        <taxon>Bacteroidota</taxon>
        <taxon>Sphingobacteriia</taxon>
        <taxon>Sphingobacteriales</taxon>
        <taxon>Sphingobacteriaceae</taxon>
        <taxon>Sphingobacterium</taxon>
    </lineage>
</organism>
<evidence type="ECO:0000313" key="2">
    <source>
        <dbReference type="EMBL" id="VTR40577.1"/>
    </source>
</evidence>
<reference evidence="2 3" key="1">
    <citation type="submission" date="2019-05" db="EMBL/GenBank/DDBJ databases">
        <authorList>
            <consortium name="Pathogen Informatics"/>
        </authorList>
    </citation>
    <scope>NUCLEOTIDE SEQUENCE [LARGE SCALE GENOMIC DNA]</scope>
    <source>
        <strain evidence="2 3">NCTC11429</strain>
    </source>
</reference>
<dbReference type="STRING" id="1123265.GCA_000686625_03942"/>
<name>A0A4U9V4L3_9SPHI</name>
<dbReference type="KEGG" id="stha:NCTC11429_02360"/>
<dbReference type="RefSeq" id="WP_138096792.1">
    <property type="nucleotide sequence ID" value="NZ_JBCNLX010000025.1"/>
</dbReference>
<sequence length="88" mass="9986">MTAAGMARTSMDRKLSGRLRIWAKLRFGLSLSDNEEQRCGRKVELKEGQSQECERGREGSSTQKRRMSGYSGHPFVGGNRNFYRPKSS</sequence>
<dbReference type="AlphaFoldDB" id="A0A4U9V4L3"/>
<evidence type="ECO:0000256" key="1">
    <source>
        <dbReference type="SAM" id="MobiDB-lite"/>
    </source>
</evidence>
<evidence type="ECO:0000313" key="3">
    <source>
        <dbReference type="Proteomes" id="UP000308196"/>
    </source>
</evidence>
<dbReference type="Proteomes" id="UP000308196">
    <property type="component" value="Chromosome"/>
</dbReference>
<feature type="region of interest" description="Disordered" evidence="1">
    <location>
        <begin position="38"/>
        <end position="88"/>
    </location>
</feature>
<gene>
    <name evidence="2" type="ORF">NCTC11429_02360</name>
</gene>
<dbReference type="EMBL" id="LR590484">
    <property type="protein sequence ID" value="VTR40577.1"/>
    <property type="molecule type" value="Genomic_DNA"/>
</dbReference>
<proteinExistence type="predicted"/>
<protein>
    <submittedName>
        <fullName evidence="2">Uncharacterized protein</fullName>
    </submittedName>
</protein>
<accession>A0A4U9V4L3</accession>